<name>A0A9Q8P9B4_PASFU</name>
<dbReference type="EMBL" id="CP090167">
    <property type="protein sequence ID" value="UJO17983.1"/>
    <property type="molecule type" value="Genomic_DNA"/>
</dbReference>
<proteinExistence type="predicted"/>
<feature type="region of interest" description="Disordered" evidence="1">
    <location>
        <begin position="1"/>
        <end position="38"/>
    </location>
</feature>
<dbReference type="GeneID" id="71985413"/>
<reference evidence="2" key="2">
    <citation type="journal article" date="2022" name="Microb. Genom.">
        <title>A chromosome-scale genome assembly of the tomato pathogen Cladosporium fulvum reveals a compartmentalized genome architecture and the presence of a dispensable chromosome.</title>
        <authorList>
            <person name="Zaccaron A.Z."/>
            <person name="Chen L.H."/>
            <person name="Samaras A."/>
            <person name="Stergiopoulos I."/>
        </authorList>
    </citation>
    <scope>NUCLEOTIDE SEQUENCE</scope>
    <source>
        <strain evidence="2">Race5_Kim</strain>
    </source>
</reference>
<reference evidence="2" key="1">
    <citation type="submission" date="2021-12" db="EMBL/GenBank/DDBJ databases">
        <authorList>
            <person name="Zaccaron A."/>
            <person name="Stergiopoulos I."/>
        </authorList>
    </citation>
    <scope>NUCLEOTIDE SEQUENCE</scope>
    <source>
        <strain evidence="2">Race5_Kim</strain>
    </source>
</reference>
<evidence type="ECO:0000256" key="1">
    <source>
        <dbReference type="SAM" id="MobiDB-lite"/>
    </source>
</evidence>
<feature type="compositionally biased region" description="Polar residues" evidence="1">
    <location>
        <begin position="28"/>
        <end position="38"/>
    </location>
</feature>
<dbReference type="AlphaFoldDB" id="A0A9Q8P9B4"/>
<accession>A0A9Q8P9B4</accession>
<sequence length="219" mass="23653">MPIDGNRQQSRATAEIPSALPVHPGVQDSAQTFQNNSSNGPPSIAILAIWQRTNLTRGQWKRMLELWASIQEAASPYEASGLVAKPAPAIEGFDALNMDATGEHFHAERTICATSESVDHRILELRASIQEAASSYEALELVSKPVPAIRGFDALNMDATVEHFHAERTICATSENVDHRTLDVLDAMWHSVEAAIGMCIGLVVGAKPQRGPVANMACC</sequence>
<keyword evidence="3" id="KW-1185">Reference proteome</keyword>
<evidence type="ECO:0000313" key="2">
    <source>
        <dbReference type="EMBL" id="UJO17983.1"/>
    </source>
</evidence>
<feature type="compositionally biased region" description="Polar residues" evidence="1">
    <location>
        <begin position="1"/>
        <end position="12"/>
    </location>
</feature>
<dbReference type="Proteomes" id="UP000756132">
    <property type="component" value="Chromosome 5"/>
</dbReference>
<evidence type="ECO:0000313" key="3">
    <source>
        <dbReference type="Proteomes" id="UP000756132"/>
    </source>
</evidence>
<dbReference type="RefSeq" id="XP_047762349.1">
    <property type="nucleotide sequence ID" value="XM_047904683.1"/>
</dbReference>
<gene>
    <name evidence="2" type="ORF">CLAFUR5_05535</name>
</gene>
<protein>
    <submittedName>
        <fullName evidence="2">Uncharacterized protein</fullName>
    </submittedName>
</protein>
<organism evidence="2 3">
    <name type="scientific">Passalora fulva</name>
    <name type="common">Tomato leaf mold</name>
    <name type="synonym">Cladosporium fulvum</name>
    <dbReference type="NCBI Taxonomy" id="5499"/>
    <lineage>
        <taxon>Eukaryota</taxon>
        <taxon>Fungi</taxon>
        <taxon>Dikarya</taxon>
        <taxon>Ascomycota</taxon>
        <taxon>Pezizomycotina</taxon>
        <taxon>Dothideomycetes</taxon>
        <taxon>Dothideomycetidae</taxon>
        <taxon>Mycosphaerellales</taxon>
        <taxon>Mycosphaerellaceae</taxon>
        <taxon>Fulvia</taxon>
    </lineage>
</organism>
<dbReference type="KEGG" id="ffu:CLAFUR5_05535"/>